<gene>
    <name evidence="18" type="primary">MCYN0858</name>
    <name evidence="14" type="synonym">rnhB</name>
    <name evidence="18" type="ORF">NCTC10179_00465</name>
</gene>
<reference evidence="18 19" key="1">
    <citation type="submission" date="2019-01" db="EMBL/GenBank/DDBJ databases">
        <authorList>
            <consortium name="Pathogen Informatics"/>
        </authorList>
    </citation>
    <scope>NUCLEOTIDE SEQUENCE [LARGE SCALE GENOMIC DNA]</scope>
    <source>
        <strain evidence="18 19">NCTC10179</strain>
    </source>
</reference>
<dbReference type="Gene3D" id="3.30.420.10">
    <property type="entry name" value="Ribonuclease H-like superfamily/Ribonuclease H"/>
    <property type="match status" value="1"/>
</dbReference>
<comment type="cofactor">
    <cofactor evidence="2">
        <name>Mg(2+)</name>
        <dbReference type="ChEBI" id="CHEBI:18420"/>
    </cofactor>
</comment>
<dbReference type="NCBIfam" id="NF000595">
    <property type="entry name" value="PRK00015.1-3"/>
    <property type="match status" value="1"/>
</dbReference>
<dbReference type="Pfam" id="PF01351">
    <property type="entry name" value="RNase_HII"/>
    <property type="match status" value="1"/>
</dbReference>
<comment type="similarity">
    <text evidence="5 14 16">Belongs to the RNase HII family.</text>
</comment>
<keyword evidence="10 14" id="KW-0479">Metal-binding</keyword>
<evidence type="ECO:0000256" key="14">
    <source>
        <dbReference type="HAMAP-Rule" id="MF_00052"/>
    </source>
</evidence>
<evidence type="ECO:0000256" key="12">
    <source>
        <dbReference type="ARBA" id="ARBA00022801"/>
    </source>
</evidence>
<comment type="cofactor">
    <cofactor evidence="14 15">
        <name>Mn(2+)</name>
        <dbReference type="ChEBI" id="CHEBI:29035"/>
    </cofactor>
    <cofactor evidence="14 15">
        <name>Mg(2+)</name>
        <dbReference type="ChEBI" id="CHEBI:18420"/>
    </cofactor>
    <text evidence="14 15">Manganese or magnesium. Binds 1 divalent metal ion per monomer in the absence of substrate. May bind a second metal ion after substrate binding.</text>
</comment>
<dbReference type="OrthoDB" id="9803420at2"/>
<dbReference type="GO" id="GO:0032299">
    <property type="term" value="C:ribonuclease H2 complex"/>
    <property type="evidence" value="ECO:0007669"/>
    <property type="project" value="TreeGrafter"/>
</dbReference>
<evidence type="ECO:0000256" key="9">
    <source>
        <dbReference type="ARBA" id="ARBA00022722"/>
    </source>
</evidence>
<evidence type="ECO:0000256" key="4">
    <source>
        <dbReference type="ARBA" id="ARBA00004496"/>
    </source>
</evidence>
<comment type="catalytic activity">
    <reaction evidence="1 14 15 16">
        <text>Endonucleolytic cleavage to 5'-phosphomonoester.</text>
        <dbReference type="EC" id="3.1.26.4"/>
    </reaction>
</comment>
<dbReference type="EC" id="3.1.26.4" evidence="6 14"/>
<dbReference type="InterPro" id="IPR024567">
    <property type="entry name" value="RNase_HII/HIII_dom"/>
</dbReference>
<evidence type="ECO:0000256" key="1">
    <source>
        <dbReference type="ARBA" id="ARBA00000077"/>
    </source>
</evidence>
<name>A0A449B6R0_9BACT</name>
<sequence>MLNFEAEFLPNKKIIAGCDEAGRGAWAGPLVAACVIMNNENKISEINDSKKLSKQKREFLYRQIIRNAYEIQISVRSVEKLNESNPKEESKLAMSECVAKFSARPEVVITDFEKIYTNIDQINLVKGDEISYNVAAASIVAKVYRDKLMTELATKYPGYGFDAHKGYGTKEHKEAIIQKGVTPIHRIKYKPIKELICKIP</sequence>
<dbReference type="AlphaFoldDB" id="A0A449B6R0"/>
<dbReference type="InterPro" id="IPR012337">
    <property type="entry name" value="RNaseH-like_sf"/>
</dbReference>
<feature type="binding site" evidence="14 15">
    <location>
        <position position="111"/>
    </location>
    <ligand>
        <name>a divalent metal cation</name>
        <dbReference type="ChEBI" id="CHEBI:60240"/>
    </ligand>
</feature>
<evidence type="ECO:0000256" key="8">
    <source>
        <dbReference type="ARBA" id="ARBA00022490"/>
    </source>
</evidence>
<evidence type="ECO:0000256" key="11">
    <source>
        <dbReference type="ARBA" id="ARBA00022759"/>
    </source>
</evidence>
<evidence type="ECO:0000313" key="18">
    <source>
        <dbReference type="EMBL" id="VEU76290.1"/>
    </source>
</evidence>
<feature type="binding site" evidence="14 15">
    <location>
        <position position="19"/>
    </location>
    <ligand>
        <name>a divalent metal cation</name>
        <dbReference type="ChEBI" id="CHEBI:60240"/>
    </ligand>
</feature>
<dbReference type="GO" id="GO:0003723">
    <property type="term" value="F:RNA binding"/>
    <property type="evidence" value="ECO:0007669"/>
    <property type="project" value="UniProtKB-UniRule"/>
</dbReference>
<evidence type="ECO:0000256" key="13">
    <source>
        <dbReference type="ARBA" id="ARBA00023211"/>
    </source>
</evidence>
<dbReference type="InterPro" id="IPR001352">
    <property type="entry name" value="RNase_HII/HIII"/>
</dbReference>
<accession>A0A449B6R0</accession>
<keyword evidence="19" id="KW-1185">Reference proteome</keyword>
<keyword evidence="12 14" id="KW-0378">Hydrolase</keyword>
<dbReference type="RefSeq" id="WP_036434752.1">
    <property type="nucleotide sequence ID" value="NZ_LR215039.1"/>
</dbReference>
<dbReference type="GO" id="GO:0005737">
    <property type="term" value="C:cytoplasm"/>
    <property type="evidence" value="ECO:0007669"/>
    <property type="project" value="UniProtKB-SubCell"/>
</dbReference>
<proteinExistence type="inferred from homology"/>
<evidence type="ECO:0000256" key="3">
    <source>
        <dbReference type="ARBA" id="ARBA00004065"/>
    </source>
</evidence>
<evidence type="ECO:0000313" key="19">
    <source>
        <dbReference type="Proteomes" id="UP000289497"/>
    </source>
</evidence>
<evidence type="ECO:0000256" key="16">
    <source>
        <dbReference type="RuleBase" id="RU003515"/>
    </source>
</evidence>
<evidence type="ECO:0000256" key="15">
    <source>
        <dbReference type="PROSITE-ProRule" id="PRU01319"/>
    </source>
</evidence>
<keyword evidence="9 14" id="KW-0540">Nuclease</keyword>
<comment type="subcellular location">
    <subcellularLocation>
        <location evidence="4 14">Cytoplasm</location>
    </subcellularLocation>
</comment>
<dbReference type="GO" id="GO:0030145">
    <property type="term" value="F:manganese ion binding"/>
    <property type="evidence" value="ECO:0007669"/>
    <property type="project" value="UniProtKB-UniRule"/>
</dbReference>
<dbReference type="EMBL" id="LR215039">
    <property type="protein sequence ID" value="VEU76290.1"/>
    <property type="molecule type" value="Genomic_DNA"/>
</dbReference>
<feature type="domain" description="RNase H type-2" evidence="17">
    <location>
        <begin position="13"/>
        <end position="200"/>
    </location>
</feature>
<dbReference type="GO" id="GO:0043137">
    <property type="term" value="P:DNA replication, removal of RNA primer"/>
    <property type="evidence" value="ECO:0007669"/>
    <property type="project" value="TreeGrafter"/>
</dbReference>
<evidence type="ECO:0000256" key="6">
    <source>
        <dbReference type="ARBA" id="ARBA00012180"/>
    </source>
</evidence>
<dbReference type="CDD" id="cd07182">
    <property type="entry name" value="RNase_HII_bacteria_HII_like"/>
    <property type="match status" value="1"/>
</dbReference>
<feature type="binding site" evidence="14 15">
    <location>
        <position position="20"/>
    </location>
    <ligand>
        <name>a divalent metal cation</name>
        <dbReference type="ChEBI" id="CHEBI:60240"/>
    </ligand>
</feature>
<evidence type="ECO:0000256" key="10">
    <source>
        <dbReference type="ARBA" id="ARBA00022723"/>
    </source>
</evidence>
<organism evidence="18 19">
    <name type="scientific">Mycoplasmopsis columboralis</name>
    <dbReference type="NCBI Taxonomy" id="171282"/>
    <lineage>
        <taxon>Bacteria</taxon>
        <taxon>Bacillati</taxon>
        <taxon>Mycoplasmatota</taxon>
        <taxon>Mycoplasmoidales</taxon>
        <taxon>Metamycoplasmataceae</taxon>
        <taxon>Mycoplasmopsis</taxon>
    </lineage>
</organism>
<dbReference type="GO" id="GO:0006298">
    <property type="term" value="P:mismatch repair"/>
    <property type="evidence" value="ECO:0007669"/>
    <property type="project" value="TreeGrafter"/>
</dbReference>
<evidence type="ECO:0000256" key="7">
    <source>
        <dbReference type="ARBA" id="ARBA00019179"/>
    </source>
</evidence>
<dbReference type="InterPro" id="IPR036397">
    <property type="entry name" value="RNaseH_sf"/>
</dbReference>
<dbReference type="KEGG" id="mcou:NCTC10179_00465"/>
<keyword evidence="8 14" id="KW-0963">Cytoplasm</keyword>
<evidence type="ECO:0000259" key="17">
    <source>
        <dbReference type="PROSITE" id="PS51975"/>
    </source>
</evidence>
<dbReference type="PROSITE" id="PS51975">
    <property type="entry name" value="RNASE_H_2"/>
    <property type="match status" value="1"/>
</dbReference>
<keyword evidence="11 14" id="KW-0255">Endonuclease</keyword>
<dbReference type="PANTHER" id="PTHR10954">
    <property type="entry name" value="RIBONUCLEASE H2 SUBUNIT A"/>
    <property type="match status" value="1"/>
</dbReference>
<dbReference type="Proteomes" id="UP000289497">
    <property type="component" value="Chromosome"/>
</dbReference>
<dbReference type="HAMAP" id="MF_00052_B">
    <property type="entry name" value="RNase_HII_B"/>
    <property type="match status" value="1"/>
</dbReference>
<dbReference type="SUPFAM" id="SSF53098">
    <property type="entry name" value="Ribonuclease H-like"/>
    <property type="match status" value="1"/>
</dbReference>
<comment type="function">
    <text evidence="3 14 16">Endonuclease that specifically degrades the RNA of RNA-DNA hybrids.</text>
</comment>
<dbReference type="GO" id="GO:0004523">
    <property type="term" value="F:RNA-DNA hybrid ribonuclease activity"/>
    <property type="evidence" value="ECO:0007669"/>
    <property type="project" value="UniProtKB-UniRule"/>
</dbReference>
<evidence type="ECO:0000256" key="5">
    <source>
        <dbReference type="ARBA" id="ARBA00007383"/>
    </source>
</evidence>
<dbReference type="InterPro" id="IPR022898">
    <property type="entry name" value="RNase_HII"/>
</dbReference>
<dbReference type="PANTHER" id="PTHR10954:SF18">
    <property type="entry name" value="RIBONUCLEASE HII"/>
    <property type="match status" value="1"/>
</dbReference>
<keyword evidence="13 14" id="KW-0464">Manganese</keyword>
<protein>
    <recommendedName>
        <fullName evidence="7 14">Ribonuclease HII</fullName>
        <shortName evidence="14">RNase HII</shortName>
        <ecNumber evidence="6 14">3.1.26.4</ecNumber>
    </recommendedName>
</protein>
<evidence type="ECO:0000256" key="2">
    <source>
        <dbReference type="ARBA" id="ARBA00001946"/>
    </source>
</evidence>